<dbReference type="Proteomes" id="UP000078597">
    <property type="component" value="Unassembled WGS sequence"/>
</dbReference>
<proteinExistence type="predicted"/>
<dbReference type="KEGG" id="pmal:PMUG01_08043000"/>
<accession>A0A1A8VYM1</accession>
<sequence length="252" mass="30570">MFRSEAHFLMLANLRFLELQKLLLNRFQTFKNEEIRILKKDKMKEILYEWAKFLTKEKKKTNITSIPQDVLQNKKVIEILKEDIDCKWLVNKINIKTNKRDYKVEEDIQQNATNELKKIDNLHFDEYPELFYYEYPQFPYNYYDKKKMSSFYSLIKFPYNDILNISRRIKSSSSIEDEEVIRWKEHKEEVQQNYDHSIVKKQLNDNLDVTKNEDEDVLQKLPEQQGESVVNYSSSSYIYAPSEMDTSKEKYF</sequence>
<organism evidence="1 3">
    <name type="scientific">Plasmodium malariae</name>
    <dbReference type="NCBI Taxonomy" id="5858"/>
    <lineage>
        <taxon>Eukaryota</taxon>
        <taxon>Sar</taxon>
        <taxon>Alveolata</taxon>
        <taxon>Apicomplexa</taxon>
        <taxon>Aconoidasida</taxon>
        <taxon>Haemosporida</taxon>
        <taxon>Plasmodiidae</taxon>
        <taxon>Plasmodium</taxon>
        <taxon>Plasmodium (Plasmodium)</taxon>
    </lineage>
</organism>
<protein>
    <submittedName>
        <fullName evidence="1">Uncharacterized protein</fullName>
    </submittedName>
</protein>
<evidence type="ECO:0000313" key="3">
    <source>
        <dbReference type="Proteomes" id="UP000078597"/>
    </source>
</evidence>
<reference evidence="1" key="2">
    <citation type="submission" date="2016-05" db="EMBL/GenBank/DDBJ databases">
        <authorList>
            <person name="Lavstsen T."/>
            <person name="Jespersen J.S."/>
        </authorList>
    </citation>
    <scope>NUCLEOTIDE SEQUENCE [LARGE SCALE GENOMIC DNA]</scope>
</reference>
<keyword evidence="4" id="KW-1185">Reference proteome</keyword>
<dbReference type="OrthoDB" id="360649at2759"/>
<dbReference type="Proteomes" id="UP000219813">
    <property type="component" value="Chromosome 8"/>
</dbReference>
<dbReference type="VEuPathDB" id="PlasmoDB:PmUG01_08043000"/>
<dbReference type="EMBL" id="FLQW01000590">
    <property type="protein sequence ID" value="SBS84807.1"/>
    <property type="molecule type" value="Genomic_DNA"/>
</dbReference>
<reference evidence="2 4" key="3">
    <citation type="submission" date="2016-06" db="EMBL/GenBank/DDBJ databases">
        <authorList>
            <consortium name="Pathogen Informatics"/>
        </authorList>
    </citation>
    <scope>NUCLEOTIDE SEQUENCE [LARGE SCALE GENOMIC DNA]</scope>
</reference>
<dbReference type="GeneID" id="39868412"/>
<name>A0A1A8VYM1_PLAMA</name>
<evidence type="ECO:0000313" key="4">
    <source>
        <dbReference type="Proteomes" id="UP000219813"/>
    </source>
</evidence>
<dbReference type="AlphaFoldDB" id="A0A1A8VYM1"/>
<reference evidence="3" key="1">
    <citation type="submission" date="2016-05" db="EMBL/GenBank/DDBJ databases">
        <authorList>
            <person name="Naeem Raeece"/>
        </authorList>
    </citation>
    <scope>NUCLEOTIDE SEQUENCE [LARGE SCALE GENOMIC DNA]</scope>
</reference>
<dbReference type="OMA" id="IKFPYND"/>
<dbReference type="RefSeq" id="XP_028861276.1">
    <property type="nucleotide sequence ID" value="XM_029004604.1"/>
</dbReference>
<evidence type="ECO:0000313" key="2">
    <source>
        <dbReference type="EMBL" id="SCN12305.1"/>
    </source>
</evidence>
<evidence type="ECO:0000313" key="1">
    <source>
        <dbReference type="EMBL" id="SBS84807.1"/>
    </source>
</evidence>
<gene>
    <name evidence="2" type="primary">PmUG01_08043000</name>
    <name evidence="1" type="ORF">PMALA_010760</name>
    <name evidence="2" type="ORF">PMUG01_08043000</name>
</gene>
<dbReference type="EMBL" id="LT594629">
    <property type="protein sequence ID" value="SCN12305.1"/>
    <property type="molecule type" value="Genomic_DNA"/>
</dbReference>